<name>A0A4R0IEB9_9ACTN</name>
<organism evidence="1 2">
    <name type="scientific">Kribbella speibonae</name>
    <dbReference type="NCBI Taxonomy" id="1572660"/>
    <lineage>
        <taxon>Bacteria</taxon>
        <taxon>Bacillati</taxon>
        <taxon>Actinomycetota</taxon>
        <taxon>Actinomycetes</taxon>
        <taxon>Propionibacteriales</taxon>
        <taxon>Kribbellaceae</taxon>
        <taxon>Kribbella</taxon>
    </lineage>
</organism>
<protein>
    <recommendedName>
        <fullName evidence="3">DUF3892 domain-containing protein</fullName>
    </recommendedName>
</protein>
<reference evidence="1 2" key="1">
    <citation type="submission" date="2019-02" db="EMBL/GenBank/DDBJ databases">
        <title>Kribbella capetownensis sp. nov. and Kribbella speibonae sp. nov., isolated from soil.</title>
        <authorList>
            <person name="Curtis S.M."/>
            <person name="Norton I."/>
            <person name="Everest G.J."/>
            <person name="Meyers P.R."/>
        </authorList>
    </citation>
    <scope>NUCLEOTIDE SEQUENCE [LARGE SCALE GENOMIC DNA]</scope>
    <source>
        <strain evidence="1 2">YM55</strain>
    </source>
</reference>
<dbReference type="RefSeq" id="WP_131499651.1">
    <property type="nucleotide sequence ID" value="NZ_SJKC01000007.1"/>
</dbReference>
<comment type="caution">
    <text evidence="1">The sequence shown here is derived from an EMBL/GenBank/DDBJ whole genome shotgun (WGS) entry which is preliminary data.</text>
</comment>
<sequence length="111" mass="12628">MASLASYTTLYVTAIRVDDAVDVRNIAAVRWEGDLGPEESSVADFVAWLDHGDARAYVRRSDGRRGPRIHVDHDGVQRYLRSRSEDDSLPDALLLLPQWHVSKTKKHMSRR</sequence>
<dbReference type="AlphaFoldDB" id="A0A4R0IEB9"/>
<dbReference type="EMBL" id="SJKC01000007">
    <property type="protein sequence ID" value="TCC30829.1"/>
    <property type="molecule type" value="Genomic_DNA"/>
</dbReference>
<gene>
    <name evidence="1" type="ORF">E0H92_37600</name>
</gene>
<proteinExistence type="predicted"/>
<evidence type="ECO:0008006" key="3">
    <source>
        <dbReference type="Google" id="ProtNLM"/>
    </source>
</evidence>
<dbReference type="Proteomes" id="UP000294225">
    <property type="component" value="Unassembled WGS sequence"/>
</dbReference>
<evidence type="ECO:0000313" key="2">
    <source>
        <dbReference type="Proteomes" id="UP000294225"/>
    </source>
</evidence>
<evidence type="ECO:0000313" key="1">
    <source>
        <dbReference type="EMBL" id="TCC30829.1"/>
    </source>
</evidence>
<accession>A0A4R0IEB9</accession>